<evidence type="ECO:0000256" key="2">
    <source>
        <dbReference type="ARBA" id="ARBA00022679"/>
    </source>
</evidence>
<dbReference type="STRING" id="642227.HA49_14675"/>
<name>A0A095VBG5_9GAMM</name>
<accession>A0A095VBG5</accession>
<dbReference type="FunFam" id="3.40.630.30:FF:000064">
    <property type="entry name" value="GNAT family acetyltransferase"/>
    <property type="match status" value="1"/>
</dbReference>
<organism evidence="5 6">
    <name type="scientific">Tatumella morbirosei</name>
    <dbReference type="NCBI Taxonomy" id="642227"/>
    <lineage>
        <taxon>Bacteria</taxon>
        <taxon>Pseudomonadati</taxon>
        <taxon>Pseudomonadota</taxon>
        <taxon>Gammaproteobacteria</taxon>
        <taxon>Enterobacterales</taxon>
        <taxon>Erwiniaceae</taxon>
        <taxon>Tatumella</taxon>
    </lineage>
</organism>
<evidence type="ECO:0000259" key="4">
    <source>
        <dbReference type="PROSITE" id="PS51186"/>
    </source>
</evidence>
<keyword evidence="3" id="KW-0012">Acyltransferase</keyword>
<dbReference type="PROSITE" id="PS51186">
    <property type="entry name" value="GNAT"/>
    <property type="match status" value="1"/>
</dbReference>
<dbReference type="SUPFAM" id="SSF55729">
    <property type="entry name" value="Acyl-CoA N-acyltransferases (Nat)"/>
    <property type="match status" value="1"/>
</dbReference>
<evidence type="ECO:0000313" key="6">
    <source>
        <dbReference type="Proteomes" id="UP000029577"/>
    </source>
</evidence>
<gene>
    <name evidence="5" type="ORF">HA49_14675</name>
</gene>
<protein>
    <submittedName>
        <fullName evidence="5">GCN5 family acetyltransferase</fullName>
    </submittedName>
</protein>
<dbReference type="InterPro" id="IPR051016">
    <property type="entry name" value="Diverse_Substrate_AcTransf"/>
</dbReference>
<evidence type="ECO:0000313" key="5">
    <source>
        <dbReference type="EMBL" id="KGD72035.1"/>
    </source>
</evidence>
<dbReference type="EMBL" id="JPKR02000003">
    <property type="protein sequence ID" value="KGD72035.1"/>
    <property type="molecule type" value="Genomic_DNA"/>
</dbReference>
<feature type="domain" description="N-acetyltransferase" evidence="4">
    <location>
        <begin position="3"/>
        <end position="159"/>
    </location>
</feature>
<dbReference type="PANTHER" id="PTHR10545:SF29">
    <property type="entry name" value="GH14572P-RELATED"/>
    <property type="match status" value="1"/>
</dbReference>
<sequence length="159" mass="17731">MTLRIRQAQPDDSQIIFDMITELAIYEKAPEQVVTSAEEIRATLFGPESKTEALISEADGKIIGYAVFFTSYSTWLGRNGIYLEDLYVSPAARGQGAGKALIKHIAGLAVERQCGRLEWSVLDWNTPAIDFYKSIGALPQSEWVRYRLDGEALHNFANS</sequence>
<dbReference type="AlphaFoldDB" id="A0A095VBG5"/>
<dbReference type="Gene3D" id="3.40.630.30">
    <property type="match status" value="1"/>
</dbReference>
<dbReference type="OrthoDB" id="9805924at2"/>
<evidence type="ECO:0000256" key="3">
    <source>
        <dbReference type="ARBA" id="ARBA00023315"/>
    </source>
</evidence>
<keyword evidence="2" id="KW-0808">Transferase</keyword>
<evidence type="ECO:0000256" key="1">
    <source>
        <dbReference type="ARBA" id="ARBA00008694"/>
    </source>
</evidence>
<dbReference type="PANTHER" id="PTHR10545">
    <property type="entry name" value="DIAMINE N-ACETYLTRANSFERASE"/>
    <property type="match status" value="1"/>
</dbReference>
<dbReference type="Pfam" id="PF00583">
    <property type="entry name" value="Acetyltransf_1"/>
    <property type="match status" value="1"/>
</dbReference>
<dbReference type="InterPro" id="IPR016181">
    <property type="entry name" value="Acyl_CoA_acyltransferase"/>
</dbReference>
<dbReference type="RefSeq" id="WP_038021233.1">
    <property type="nucleotide sequence ID" value="NZ_JPKR02000003.1"/>
</dbReference>
<dbReference type="Proteomes" id="UP000029577">
    <property type="component" value="Unassembled WGS sequence"/>
</dbReference>
<comment type="caution">
    <text evidence="5">The sequence shown here is derived from an EMBL/GenBank/DDBJ whole genome shotgun (WGS) entry which is preliminary data.</text>
</comment>
<proteinExistence type="inferred from homology"/>
<dbReference type="CDD" id="cd04301">
    <property type="entry name" value="NAT_SF"/>
    <property type="match status" value="1"/>
</dbReference>
<reference evidence="5" key="1">
    <citation type="submission" date="2014-12" db="EMBL/GenBank/DDBJ databases">
        <title>The draft genome of the Tatumella morbirosei type strain, LMG23360T isolated from pineapple rot.</title>
        <authorList>
            <person name="Smits T.H."/>
            <person name="Palmer M."/>
            <person name="Venter S.N."/>
            <person name="Duffy B."/>
            <person name="Steenkamp E.T."/>
            <person name="Chan W.Y."/>
            <person name="Coutinho T.A."/>
            <person name="Coetzee M.P."/>
            <person name="De Maayer P."/>
        </authorList>
    </citation>
    <scope>NUCLEOTIDE SEQUENCE [LARGE SCALE GENOMIC DNA]</scope>
    <source>
        <strain evidence="5">LMG 23360</strain>
    </source>
</reference>
<dbReference type="eggNOG" id="COG0456">
    <property type="taxonomic scope" value="Bacteria"/>
</dbReference>
<comment type="similarity">
    <text evidence="1">Belongs to the acetyltransferase family.</text>
</comment>
<keyword evidence="6" id="KW-1185">Reference proteome</keyword>
<dbReference type="GO" id="GO:0008080">
    <property type="term" value="F:N-acetyltransferase activity"/>
    <property type="evidence" value="ECO:0007669"/>
    <property type="project" value="TreeGrafter"/>
</dbReference>
<dbReference type="InterPro" id="IPR000182">
    <property type="entry name" value="GNAT_dom"/>
</dbReference>